<dbReference type="GeneID" id="19177971"/>
<protein>
    <submittedName>
        <fullName evidence="1">Uncharacterized protein</fullName>
    </submittedName>
</protein>
<name>W9W4D1_9EURO</name>
<organism evidence="1 2">
    <name type="scientific">Cladophialophora yegresii CBS 114405</name>
    <dbReference type="NCBI Taxonomy" id="1182544"/>
    <lineage>
        <taxon>Eukaryota</taxon>
        <taxon>Fungi</taxon>
        <taxon>Dikarya</taxon>
        <taxon>Ascomycota</taxon>
        <taxon>Pezizomycotina</taxon>
        <taxon>Eurotiomycetes</taxon>
        <taxon>Chaetothyriomycetidae</taxon>
        <taxon>Chaetothyriales</taxon>
        <taxon>Herpotrichiellaceae</taxon>
        <taxon>Cladophialophora</taxon>
    </lineage>
</organism>
<accession>W9W4D1</accession>
<sequence length="97" mass="11355">MGMGPVPHHGTIEHGLAEKGLQLARGRRRKGHMEEQRVEYMKKWKVCDEYIDNGDHSLFHRYTRTLILDNVKMTTLESILLEQLVSKDFMGRAFSFH</sequence>
<gene>
    <name evidence="1" type="ORF">A1O7_03376</name>
</gene>
<reference evidence="1 2" key="1">
    <citation type="submission" date="2013-03" db="EMBL/GenBank/DDBJ databases">
        <title>The Genome Sequence of Cladophialophora yegresii CBS 114405.</title>
        <authorList>
            <consortium name="The Broad Institute Genomics Platform"/>
            <person name="Cuomo C."/>
            <person name="de Hoog S."/>
            <person name="Gorbushina A."/>
            <person name="Walker B."/>
            <person name="Young S.K."/>
            <person name="Zeng Q."/>
            <person name="Gargeya S."/>
            <person name="Fitzgerald M."/>
            <person name="Haas B."/>
            <person name="Abouelleil A."/>
            <person name="Allen A.W."/>
            <person name="Alvarado L."/>
            <person name="Arachchi H.M."/>
            <person name="Berlin A.M."/>
            <person name="Chapman S.B."/>
            <person name="Gainer-Dewar J."/>
            <person name="Goldberg J."/>
            <person name="Griggs A."/>
            <person name="Gujja S."/>
            <person name="Hansen M."/>
            <person name="Howarth C."/>
            <person name="Imamovic A."/>
            <person name="Ireland A."/>
            <person name="Larimer J."/>
            <person name="McCowan C."/>
            <person name="Murphy C."/>
            <person name="Pearson M."/>
            <person name="Poon T.W."/>
            <person name="Priest M."/>
            <person name="Roberts A."/>
            <person name="Saif S."/>
            <person name="Shea T."/>
            <person name="Sisk P."/>
            <person name="Sykes S."/>
            <person name="Wortman J."/>
            <person name="Nusbaum C."/>
            <person name="Birren B."/>
        </authorList>
    </citation>
    <scope>NUCLEOTIDE SEQUENCE [LARGE SCALE GENOMIC DNA]</scope>
    <source>
        <strain evidence="1 2">CBS 114405</strain>
    </source>
</reference>
<dbReference type="RefSeq" id="XP_007755586.1">
    <property type="nucleotide sequence ID" value="XM_007757396.1"/>
</dbReference>
<dbReference type="VEuPathDB" id="FungiDB:A1O7_03376"/>
<dbReference type="EMBL" id="AMGW01000002">
    <property type="protein sequence ID" value="EXJ62932.1"/>
    <property type="molecule type" value="Genomic_DNA"/>
</dbReference>
<comment type="caution">
    <text evidence="1">The sequence shown here is derived from an EMBL/GenBank/DDBJ whole genome shotgun (WGS) entry which is preliminary data.</text>
</comment>
<keyword evidence="2" id="KW-1185">Reference proteome</keyword>
<dbReference type="AlphaFoldDB" id="W9W4D1"/>
<proteinExistence type="predicted"/>
<dbReference type="Proteomes" id="UP000019473">
    <property type="component" value="Unassembled WGS sequence"/>
</dbReference>
<evidence type="ECO:0000313" key="2">
    <source>
        <dbReference type="Proteomes" id="UP000019473"/>
    </source>
</evidence>
<evidence type="ECO:0000313" key="1">
    <source>
        <dbReference type="EMBL" id="EXJ62932.1"/>
    </source>
</evidence>
<dbReference type="HOGENOM" id="CLU_2346521_0_0_1"/>